<proteinExistence type="inferred from homology"/>
<name>A0ABU2HM82_9RHOB</name>
<evidence type="ECO:0000313" key="9">
    <source>
        <dbReference type="EMBL" id="MDS9466151.1"/>
    </source>
</evidence>
<dbReference type="InterPro" id="IPR029351">
    <property type="entry name" value="GAD_dom"/>
</dbReference>
<dbReference type="NCBIfam" id="TIGR00459">
    <property type="entry name" value="aspS_bact"/>
    <property type="match status" value="1"/>
</dbReference>
<dbReference type="PROSITE" id="PS50862">
    <property type="entry name" value="AA_TRNA_LIGASE_II"/>
    <property type="match status" value="1"/>
</dbReference>
<comment type="caution">
    <text evidence="9">The sequence shown here is derived from an EMBL/GenBank/DDBJ whole genome shotgun (WGS) entry which is preliminary data.</text>
</comment>
<comment type="caution">
    <text evidence="7">Lacks conserved residue(s) required for the propagation of feature annotation.</text>
</comment>
<dbReference type="Pfam" id="PF02938">
    <property type="entry name" value="GAD"/>
    <property type="match status" value="1"/>
</dbReference>
<dbReference type="PANTHER" id="PTHR22594">
    <property type="entry name" value="ASPARTYL/LYSYL-TRNA SYNTHETASE"/>
    <property type="match status" value="1"/>
</dbReference>
<protein>
    <recommendedName>
        <fullName evidence="7">Aspartate--tRNA(Asp/Asn) ligase</fullName>
        <ecNumber evidence="7">6.1.1.23</ecNumber>
    </recommendedName>
    <alternativeName>
        <fullName evidence="7">Aspartyl-tRNA synthetase</fullName>
        <shortName evidence="7">AspRS</shortName>
    </alternativeName>
    <alternativeName>
        <fullName evidence="7">Non-discriminating aspartyl-tRNA synthetase</fullName>
        <shortName evidence="7">ND-AspRS</shortName>
    </alternativeName>
</protein>
<dbReference type="HAMAP" id="MF_00044">
    <property type="entry name" value="Asp_tRNA_synth_type1"/>
    <property type="match status" value="1"/>
</dbReference>
<feature type="region of interest" description="Aspartate" evidence="7">
    <location>
        <begin position="199"/>
        <end position="202"/>
    </location>
</feature>
<organism evidence="9 10">
    <name type="scientific">Paracoccus aurantius</name>
    <dbReference type="NCBI Taxonomy" id="3073814"/>
    <lineage>
        <taxon>Bacteria</taxon>
        <taxon>Pseudomonadati</taxon>
        <taxon>Pseudomonadota</taxon>
        <taxon>Alphaproteobacteria</taxon>
        <taxon>Rhodobacterales</taxon>
        <taxon>Paracoccaceae</taxon>
        <taxon>Paracoccus</taxon>
    </lineage>
</organism>
<accession>A0ABU2HM82</accession>
<feature type="binding site" evidence="7">
    <location>
        <begin position="221"/>
        <end position="223"/>
    </location>
    <ligand>
        <name>ATP</name>
        <dbReference type="ChEBI" id="CHEBI:30616"/>
    </ligand>
</feature>
<evidence type="ECO:0000259" key="8">
    <source>
        <dbReference type="PROSITE" id="PS50862"/>
    </source>
</evidence>
<dbReference type="PRINTS" id="PR01042">
    <property type="entry name" value="TRNASYNTHASP"/>
</dbReference>
<dbReference type="Pfam" id="PF00152">
    <property type="entry name" value="tRNA-synt_2"/>
    <property type="match status" value="1"/>
</dbReference>
<sequence length="591" mass="66041">MSVYRSHTCGELTAANAGSEIRLSGWVHRVRDHGGVLFIDLRDHYGITQVIADSDSPAFAGLEKLRAETVIRIDGKVKLRDASLVNPKLPTGEIEVYATDMEVLGASDDLPLPVFGDQDYPEETRLTYRFLDLRRETLHNNIMLRSKVVRSIRNRMWDQGFTEFQTPIITASSPEGARDFLVPSRLHPGKFYALPQAPQQFKQLIMVAGFDKYFQIAPCFRDEDPRADRSPTDFYQLDLEMSFVEQEDVFAAIQPVVQGLFEEFGNGRRVDTEWPRIPYAESMLKYGSDKPDLRNPIEMQIVSDHFRDSGFAIFAKLLEQDGTEVRAIPAPTGGSRKFADRMNAFAQAQGLPGMGYIFWRKAEDGSTEAAGPIAKALGAEKTEAIRVQLGLGEGDAAFFLGGKPENFEAVAGRARNEIGKELGLTDEGQFKFAWIVDFPMYEKGDDGRIDFSHNPFSMPQGGLDALSGDPLAVKGYQYDLACNGYELISGAIRNHKPEIMFKAFELAGYGHDEVEKRFGGMVKAFRYGAPPHGGCAAGIDRIVMLLADEQNIREVIMFPMNQRAEDLMMGAPSEPLNEQLRELRLRVLPKE</sequence>
<evidence type="ECO:0000256" key="2">
    <source>
        <dbReference type="ARBA" id="ARBA00022598"/>
    </source>
</evidence>
<dbReference type="PANTHER" id="PTHR22594:SF5">
    <property type="entry name" value="ASPARTATE--TRNA LIGASE, MITOCHONDRIAL"/>
    <property type="match status" value="1"/>
</dbReference>
<evidence type="ECO:0000256" key="3">
    <source>
        <dbReference type="ARBA" id="ARBA00022741"/>
    </source>
</evidence>
<dbReference type="InterPro" id="IPR004115">
    <property type="entry name" value="GAD-like_sf"/>
</dbReference>
<feature type="binding site" evidence="7">
    <location>
        <position position="221"/>
    </location>
    <ligand>
        <name>L-aspartate</name>
        <dbReference type="ChEBI" id="CHEBI:29991"/>
    </ligand>
</feature>
<dbReference type="InterPro" id="IPR045864">
    <property type="entry name" value="aa-tRNA-synth_II/BPL/LPL"/>
</dbReference>
<dbReference type="InterPro" id="IPR002312">
    <property type="entry name" value="Asp/Asn-tRNA-synth_IIb"/>
</dbReference>
<feature type="domain" description="Aminoacyl-transfer RNA synthetases class-II family profile" evidence="8">
    <location>
        <begin position="144"/>
        <end position="559"/>
    </location>
</feature>
<evidence type="ECO:0000256" key="5">
    <source>
        <dbReference type="ARBA" id="ARBA00022917"/>
    </source>
</evidence>
<keyword evidence="6 7" id="KW-0030">Aminoacyl-tRNA synthetase</keyword>
<dbReference type="SUPFAM" id="SSF55261">
    <property type="entry name" value="GAD domain-like"/>
    <property type="match status" value="1"/>
</dbReference>
<dbReference type="SUPFAM" id="SSF55681">
    <property type="entry name" value="Class II aaRS and biotin synthetases"/>
    <property type="match status" value="1"/>
</dbReference>
<dbReference type="InterPro" id="IPR047089">
    <property type="entry name" value="Asp-tRNA-ligase_1_N"/>
</dbReference>
<keyword evidence="10" id="KW-1185">Reference proteome</keyword>
<evidence type="ECO:0000256" key="4">
    <source>
        <dbReference type="ARBA" id="ARBA00022840"/>
    </source>
</evidence>
<reference evidence="10" key="1">
    <citation type="submission" date="2023-07" db="EMBL/GenBank/DDBJ databases">
        <title>Paracoccus sp. MBLB3053 whole genome sequence.</title>
        <authorList>
            <person name="Hwang C.Y."/>
            <person name="Cho E.-S."/>
            <person name="Seo M.-J."/>
        </authorList>
    </citation>
    <scope>NUCLEOTIDE SEQUENCE [LARGE SCALE GENOMIC DNA]</scope>
    <source>
        <strain evidence="10">MBLB3053</strain>
    </source>
</reference>
<dbReference type="SUPFAM" id="SSF50249">
    <property type="entry name" value="Nucleic acid-binding proteins"/>
    <property type="match status" value="1"/>
</dbReference>
<feature type="site" description="Important for tRNA non-discrimination" evidence="7">
    <location>
        <position position="33"/>
    </location>
</feature>
<keyword evidence="4 7" id="KW-0067">ATP-binding</keyword>
<dbReference type="Pfam" id="PF01336">
    <property type="entry name" value="tRNA_anti-codon"/>
    <property type="match status" value="1"/>
</dbReference>
<keyword evidence="3 7" id="KW-0547">Nucleotide-binding</keyword>
<dbReference type="Gene3D" id="3.30.1360.30">
    <property type="entry name" value="GAD-like domain"/>
    <property type="match status" value="1"/>
</dbReference>
<feature type="binding site" evidence="7">
    <location>
        <position position="175"/>
    </location>
    <ligand>
        <name>L-aspartate</name>
        <dbReference type="ChEBI" id="CHEBI:29991"/>
    </ligand>
</feature>
<feature type="binding site" evidence="7">
    <location>
        <begin position="538"/>
        <end position="541"/>
    </location>
    <ligand>
        <name>ATP</name>
        <dbReference type="ChEBI" id="CHEBI:30616"/>
    </ligand>
</feature>
<keyword evidence="5 7" id="KW-0648">Protein biosynthesis</keyword>
<dbReference type="InterPro" id="IPR006195">
    <property type="entry name" value="aa-tRNA-synth_II"/>
</dbReference>
<dbReference type="InterPro" id="IPR004524">
    <property type="entry name" value="Asp-tRNA-ligase_1"/>
</dbReference>
<evidence type="ECO:0000313" key="10">
    <source>
        <dbReference type="Proteomes" id="UP001269144"/>
    </source>
</evidence>
<dbReference type="InterPro" id="IPR004365">
    <property type="entry name" value="NA-bd_OB_tRNA"/>
</dbReference>
<dbReference type="EMBL" id="JAVQLW010000001">
    <property type="protein sequence ID" value="MDS9466151.1"/>
    <property type="molecule type" value="Genomic_DNA"/>
</dbReference>
<keyword evidence="7" id="KW-0963">Cytoplasm</keyword>
<comment type="subcellular location">
    <subcellularLocation>
        <location evidence="7">Cytoplasm</location>
    </subcellularLocation>
</comment>
<comment type="catalytic activity">
    <reaction evidence="7">
        <text>tRNA(Asx) + L-aspartate + ATP = L-aspartyl-tRNA(Asx) + AMP + diphosphate</text>
        <dbReference type="Rhea" id="RHEA:18349"/>
        <dbReference type="Rhea" id="RHEA-COMP:9710"/>
        <dbReference type="Rhea" id="RHEA-COMP:9711"/>
        <dbReference type="ChEBI" id="CHEBI:29991"/>
        <dbReference type="ChEBI" id="CHEBI:30616"/>
        <dbReference type="ChEBI" id="CHEBI:33019"/>
        <dbReference type="ChEBI" id="CHEBI:78442"/>
        <dbReference type="ChEBI" id="CHEBI:78516"/>
        <dbReference type="ChEBI" id="CHEBI:456215"/>
        <dbReference type="EC" id="6.1.1.23"/>
    </reaction>
</comment>
<dbReference type="RefSeq" id="WP_311158345.1">
    <property type="nucleotide sequence ID" value="NZ_JAVQLW010000001.1"/>
</dbReference>
<dbReference type="EC" id="6.1.1.23" evidence="7"/>
<feature type="binding site" evidence="7">
    <location>
        <position position="486"/>
    </location>
    <ligand>
        <name>ATP</name>
        <dbReference type="ChEBI" id="CHEBI:30616"/>
    </ligand>
</feature>
<keyword evidence="2 7" id="KW-0436">Ligase</keyword>
<evidence type="ECO:0000256" key="7">
    <source>
        <dbReference type="HAMAP-Rule" id="MF_00044"/>
    </source>
</evidence>
<evidence type="ECO:0000256" key="1">
    <source>
        <dbReference type="ARBA" id="ARBA00006303"/>
    </source>
</evidence>
<gene>
    <name evidence="7 9" type="primary">aspS</name>
    <name evidence="9" type="ORF">RGQ15_00975</name>
</gene>
<dbReference type="NCBIfam" id="NF001750">
    <property type="entry name" value="PRK00476.1"/>
    <property type="match status" value="1"/>
</dbReference>
<dbReference type="CDD" id="cd04317">
    <property type="entry name" value="EcAspRS_like_N"/>
    <property type="match status" value="1"/>
</dbReference>
<dbReference type="Gene3D" id="2.40.50.140">
    <property type="entry name" value="Nucleic acid-binding proteins"/>
    <property type="match status" value="1"/>
</dbReference>
<dbReference type="InterPro" id="IPR004364">
    <property type="entry name" value="Aa-tRNA-synt_II"/>
</dbReference>
<feature type="binding site" evidence="7">
    <location>
        <position position="493"/>
    </location>
    <ligand>
        <name>L-aspartate</name>
        <dbReference type="ChEBI" id="CHEBI:29991"/>
    </ligand>
</feature>
<dbReference type="Proteomes" id="UP001269144">
    <property type="component" value="Unassembled WGS sequence"/>
</dbReference>
<comment type="function">
    <text evidence="7">Aspartyl-tRNA synthetase with relaxed tRNA specificity since it is able to aspartylate not only its cognate tRNA(Asp) but also tRNA(Asn). Reaction proceeds in two steps: L-aspartate is first activated by ATP to form Asp-AMP and then transferred to the acceptor end of tRNA(Asp/Asn).</text>
</comment>
<comment type="subunit">
    <text evidence="7">Homodimer.</text>
</comment>
<feature type="binding site" evidence="7">
    <location>
        <position position="453"/>
    </location>
    <ligand>
        <name>L-aspartate</name>
        <dbReference type="ChEBI" id="CHEBI:29991"/>
    </ligand>
</feature>
<dbReference type="InterPro" id="IPR012340">
    <property type="entry name" value="NA-bd_OB-fold"/>
</dbReference>
<evidence type="ECO:0000256" key="6">
    <source>
        <dbReference type="ARBA" id="ARBA00023146"/>
    </source>
</evidence>
<dbReference type="GO" id="GO:0004815">
    <property type="term" value="F:aspartate-tRNA ligase activity"/>
    <property type="evidence" value="ECO:0007669"/>
    <property type="project" value="UniProtKB-EC"/>
</dbReference>
<dbReference type="Gene3D" id="3.30.930.10">
    <property type="entry name" value="Bira Bifunctional Protein, Domain 2"/>
    <property type="match status" value="1"/>
</dbReference>
<comment type="similarity">
    <text evidence="1 7">Belongs to the class-II aminoacyl-tRNA synthetase family. Type 1 subfamily.</text>
</comment>